<protein>
    <submittedName>
        <fullName evidence="1">Uncharacterized protein</fullName>
    </submittedName>
</protein>
<accession>A0ABN0B9S6</accession>
<dbReference type="EMBL" id="DS990391">
    <property type="protein sequence ID" value="EFR46327.1"/>
    <property type="molecule type" value="Genomic_DNA"/>
</dbReference>
<reference evidence="2" key="1">
    <citation type="journal article" date="2014" name="Genome Announc.">
        <title>Draft genome sequences of six enterohepatic helicobacter species isolated from humans and one from rhesus macaques.</title>
        <authorList>
            <person name="Shen Z."/>
            <person name="Sheh A."/>
            <person name="Young S.K."/>
            <person name="Abouelliel A."/>
            <person name="Ward D.V."/>
            <person name="Earl A.M."/>
            <person name="Fox J.G."/>
        </authorList>
    </citation>
    <scope>NUCLEOTIDE SEQUENCE [LARGE SCALE GENOMIC DNA]</scope>
    <source>
        <strain evidence="2">CCUG 18818</strain>
    </source>
</reference>
<proteinExistence type="predicted"/>
<keyword evidence="2" id="KW-1185">Reference proteome</keyword>
<organism evidence="1 2">
    <name type="scientific">Helicobacter cinaedi CCUG 18818 = ATCC BAA-847</name>
    <dbReference type="NCBI Taxonomy" id="537971"/>
    <lineage>
        <taxon>Bacteria</taxon>
        <taxon>Pseudomonadati</taxon>
        <taxon>Campylobacterota</taxon>
        <taxon>Epsilonproteobacteria</taxon>
        <taxon>Campylobacterales</taxon>
        <taxon>Helicobacteraceae</taxon>
        <taxon>Helicobacter</taxon>
    </lineage>
</organism>
<evidence type="ECO:0000313" key="2">
    <source>
        <dbReference type="Proteomes" id="UP000005755"/>
    </source>
</evidence>
<gene>
    <name evidence="1" type="ORF">HCCG_00874</name>
</gene>
<evidence type="ECO:0000313" key="1">
    <source>
        <dbReference type="EMBL" id="EFR46327.1"/>
    </source>
</evidence>
<dbReference type="Proteomes" id="UP000005755">
    <property type="component" value="Unassembled WGS sequence"/>
</dbReference>
<name>A0ABN0B9S6_9HELI</name>
<sequence>MLSIMSPNFYILIFRRQTMSYKRYCLYALLITILFPCNALFNYVFNPYEIFTHQFAPKSIHHVQRYEKIEYLKTHYNDFNAYLIGSSRIGLIEPKVAESYLPDSKFYNAWFSSANPLDAEIFLQYLIEKDYPIKYAIIQIGLDHAANIIDYRTANDMQRTWHYEITHKSVNEFYASYLFNFLPRAVYDKFKVILDYDELPQFEDIHTGIWGYTIREKQRNQNPQAYVANEPSFHKPPVRPQDSINKRSLILLKQTLHNINALCAKHHIICIIYTAPMHHSTIKLFSPQVRDSILLLMAENFPNGFWHFGYLNSITTNDYNYYEETHHIPDIDILSLNRIFQRNADSIPKDFGIFITKDNLKQSLKTMHEIESRFSR</sequence>